<proteinExistence type="predicted"/>
<dbReference type="KEGG" id="alim:106511890"/>
<accession>A0A2I4AKQ6</accession>
<organism evidence="1 2">
    <name type="scientific">Austrofundulus limnaeus</name>
    <name type="common">Annual killifish</name>
    <dbReference type="NCBI Taxonomy" id="52670"/>
    <lineage>
        <taxon>Eukaryota</taxon>
        <taxon>Metazoa</taxon>
        <taxon>Chordata</taxon>
        <taxon>Craniata</taxon>
        <taxon>Vertebrata</taxon>
        <taxon>Euteleostomi</taxon>
        <taxon>Actinopterygii</taxon>
        <taxon>Neopterygii</taxon>
        <taxon>Teleostei</taxon>
        <taxon>Neoteleostei</taxon>
        <taxon>Acanthomorphata</taxon>
        <taxon>Ovalentaria</taxon>
        <taxon>Atherinomorphae</taxon>
        <taxon>Cyprinodontiformes</taxon>
        <taxon>Rivulidae</taxon>
        <taxon>Austrofundulus</taxon>
    </lineage>
</organism>
<dbReference type="OrthoDB" id="6138184at2759"/>
<reference evidence="2" key="1">
    <citation type="submission" date="2025-08" db="UniProtKB">
        <authorList>
            <consortium name="RefSeq"/>
        </authorList>
    </citation>
    <scope>IDENTIFICATION</scope>
</reference>
<gene>
    <name evidence="2" type="primary">LOC106511890</name>
</gene>
<dbReference type="RefSeq" id="XP_013856068.1">
    <property type="nucleotide sequence ID" value="XM_014000614.1"/>
</dbReference>
<dbReference type="AlphaFoldDB" id="A0A2I4AKQ6"/>
<evidence type="ECO:0000313" key="1">
    <source>
        <dbReference type="Proteomes" id="UP000192220"/>
    </source>
</evidence>
<dbReference type="InParanoid" id="A0A2I4AKQ6"/>
<feature type="non-terminal residue" evidence="2">
    <location>
        <position position="112"/>
    </location>
</feature>
<sequence>MLSENTRVRAKIQTTFEQLYVPLVAKLMLSENTRVKIQTTFEQLYVPHVAKVDEAILPGLDILCWKSLNIDTYLGCVDKTLVDLELLVDRVKDLVEFRIDAVLQEMSNSTLC</sequence>
<dbReference type="GeneID" id="106511890"/>
<dbReference type="STRING" id="52670.A0A2I4AKQ6"/>
<dbReference type="Proteomes" id="UP000192220">
    <property type="component" value="Unplaced"/>
</dbReference>
<name>A0A2I4AKQ6_AUSLI</name>
<protein>
    <submittedName>
        <fullName evidence="2">Dynein heavy chain 5, axonemal</fullName>
    </submittedName>
</protein>
<keyword evidence="1" id="KW-1185">Reference proteome</keyword>
<evidence type="ECO:0000313" key="2">
    <source>
        <dbReference type="RefSeq" id="XP_013856068.1"/>
    </source>
</evidence>